<dbReference type="Proteomes" id="UP000765802">
    <property type="component" value="Unassembled WGS sequence"/>
</dbReference>
<feature type="chain" id="PRO_5046029218" description="G8 domain-containing protein" evidence="1">
    <location>
        <begin position="20"/>
        <end position="470"/>
    </location>
</feature>
<evidence type="ECO:0000313" key="2">
    <source>
        <dbReference type="EMBL" id="MBC6492673.1"/>
    </source>
</evidence>
<evidence type="ECO:0000313" key="3">
    <source>
        <dbReference type="Proteomes" id="UP000765802"/>
    </source>
</evidence>
<evidence type="ECO:0000256" key="1">
    <source>
        <dbReference type="SAM" id="SignalP"/>
    </source>
</evidence>
<reference evidence="2 3" key="1">
    <citation type="submission" date="2016-07" db="EMBL/GenBank/DDBJ databases">
        <title>Genome analysis of Flavihumibacter stibioxidans YS-17.</title>
        <authorList>
            <person name="Shi K."/>
            <person name="Han Y."/>
            <person name="Wang G."/>
        </authorList>
    </citation>
    <scope>NUCLEOTIDE SEQUENCE [LARGE SCALE GENOMIC DNA]</scope>
    <source>
        <strain evidence="2 3">YS-17</strain>
    </source>
</reference>
<sequence>MKRSFKRGFLGSLFLLAGAANGEAQLYNNGSLFIQPGASLFVEGDLVNTSTGSFSNLGLLTVKGNISNDALMTAFTGSKTILGGTAVQTIGGTAPFRVTDIDINNTAGIFLSQQLYVTGSLAFLAGGITAPDAGSAVFFDGSGVSVSGATDGRHINGWSSVVNRTDFEFPIGNGTRLKRLLVNNIQASANPVTVVFNGNNNKAVNGTSYETGLIDVSNNWYTIQAPSNTVDIHLPVNEADDYGSALSIDYLRVVRKDPSIWTILPTTFAGTLADGSISSAAVTGFGSFALGVHSVSLPVSLLGFTGKKVSGGADLNWKVTGNEDADTYFVEKSSDGLNWMTAGQVPARNIGSDANYALHDPSPYIPVTHYRLRILERNGRYHFSKIVTLRFDERGLSLYPTLVHTNGPVIRNHNGRVYEGLLTDMSGKVYHRFKILSGTGLVPVGGLPAGKYLVVLGDPLPVVVLSFVKQ</sequence>
<keyword evidence="3" id="KW-1185">Reference proteome</keyword>
<organism evidence="2 3">
    <name type="scientific">Flavihumibacter stibioxidans</name>
    <dbReference type="NCBI Taxonomy" id="1834163"/>
    <lineage>
        <taxon>Bacteria</taxon>
        <taxon>Pseudomonadati</taxon>
        <taxon>Bacteroidota</taxon>
        <taxon>Chitinophagia</taxon>
        <taxon>Chitinophagales</taxon>
        <taxon>Chitinophagaceae</taxon>
        <taxon>Flavihumibacter</taxon>
    </lineage>
</organism>
<evidence type="ECO:0008006" key="4">
    <source>
        <dbReference type="Google" id="ProtNLM"/>
    </source>
</evidence>
<keyword evidence="1" id="KW-0732">Signal</keyword>
<feature type="signal peptide" evidence="1">
    <location>
        <begin position="1"/>
        <end position="19"/>
    </location>
</feature>
<accession>A0ABR7MCA2</accession>
<proteinExistence type="predicted"/>
<protein>
    <recommendedName>
        <fullName evidence="4">G8 domain-containing protein</fullName>
    </recommendedName>
</protein>
<dbReference type="EMBL" id="MBUA01000029">
    <property type="protein sequence ID" value="MBC6492673.1"/>
    <property type="molecule type" value="Genomic_DNA"/>
</dbReference>
<dbReference type="RefSeq" id="WP_187257996.1">
    <property type="nucleotide sequence ID" value="NZ_JBHULF010000019.1"/>
</dbReference>
<gene>
    <name evidence="2" type="ORF">BC349_16575</name>
</gene>
<name>A0ABR7MCA2_9BACT</name>
<comment type="caution">
    <text evidence="2">The sequence shown here is derived from an EMBL/GenBank/DDBJ whole genome shotgun (WGS) entry which is preliminary data.</text>
</comment>